<dbReference type="Gene3D" id="1.10.10.10">
    <property type="entry name" value="Winged helix-like DNA-binding domain superfamily/Winged helix DNA-binding domain"/>
    <property type="match status" value="1"/>
</dbReference>
<dbReference type="InterPro" id="IPR036388">
    <property type="entry name" value="WH-like_DNA-bd_sf"/>
</dbReference>
<feature type="domain" description="RNA polymerase sigma factor 70 region 4 type 2" evidence="6">
    <location>
        <begin position="124"/>
        <end position="173"/>
    </location>
</feature>
<dbReference type="InterPro" id="IPR039425">
    <property type="entry name" value="RNA_pol_sigma-70-like"/>
</dbReference>
<dbReference type="Proteomes" id="UP000198984">
    <property type="component" value="Unassembled WGS sequence"/>
</dbReference>
<feature type="domain" description="RNA polymerase sigma-70 region 2" evidence="5">
    <location>
        <begin position="25"/>
        <end position="89"/>
    </location>
</feature>
<dbReference type="Pfam" id="PF04542">
    <property type="entry name" value="Sigma70_r2"/>
    <property type="match status" value="1"/>
</dbReference>
<dbReference type="InterPro" id="IPR007627">
    <property type="entry name" value="RNA_pol_sigma70_r2"/>
</dbReference>
<keyword evidence="4" id="KW-0804">Transcription</keyword>
<evidence type="ECO:0000256" key="4">
    <source>
        <dbReference type="ARBA" id="ARBA00023163"/>
    </source>
</evidence>
<dbReference type="Pfam" id="PF08281">
    <property type="entry name" value="Sigma70_r4_2"/>
    <property type="match status" value="1"/>
</dbReference>
<dbReference type="RefSeq" id="WP_089912383.1">
    <property type="nucleotide sequence ID" value="NZ_FOBB01000003.1"/>
</dbReference>
<dbReference type="InterPro" id="IPR013325">
    <property type="entry name" value="RNA_pol_sigma_r2"/>
</dbReference>
<dbReference type="GO" id="GO:0003677">
    <property type="term" value="F:DNA binding"/>
    <property type="evidence" value="ECO:0007669"/>
    <property type="project" value="InterPro"/>
</dbReference>
<dbReference type="EMBL" id="FOBB01000003">
    <property type="protein sequence ID" value="SEM01496.1"/>
    <property type="molecule type" value="Genomic_DNA"/>
</dbReference>
<evidence type="ECO:0000259" key="5">
    <source>
        <dbReference type="Pfam" id="PF04542"/>
    </source>
</evidence>
<protein>
    <submittedName>
        <fullName evidence="7">RNA polymerase sigma-70 factor, ECF subfamily</fullName>
    </submittedName>
</protein>
<dbReference type="STRING" id="573321.SAMN04488505_103137"/>
<accession>A0A1H7UXG4</accession>
<evidence type="ECO:0000256" key="1">
    <source>
        <dbReference type="ARBA" id="ARBA00010641"/>
    </source>
</evidence>
<dbReference type="InterPro" id="IPR014284">
    <property type="entry name" value="RNA_pol_sigma-70_dom"/>
</dbReference>
<dbReference type="AlphaFoldDB" id="A0A1H7UXG4"/>
<dbReference type="PANTHER" id="PTHR43133:SF46">
    <property type="entry name" value="RNA POLYMERASE SIGMA-70 FACTOR ECF SUBFAMILY"/>
    <property type="match status" value="1"/>
</dbReference>
<dbReference type="InterPro" id="IPR013249">
    <property type="entry name" value="RNA_pol_sigma70_r4_t2"/>
</dbReference>
<proteinExistence type="inferred from homology"/>
<reference evidence="7 8" key="1">
    <citation type="submission" date="2016-10" db="EMBL/GenBank/DDBJ databases">
        <authorList>
            <person name="de Groot N.N."/>
        </authorList>
    </citation>
    <scope>NUCLEOTIDE SEQUENCE [LARGE SCALE GENOMIC DNA]</scope>
    <source>
        <strain evidence="7 8">DSM 21039</strain>
    </source>
</reference>
<dbReference type="NCBIfam" id="TIGR02985">
    <property type="entry name" value="Sig70_bacteroi1"/>
    <property type="match status" value="1"/>
</dbReference>
<keyword evidence="8" id="KW-1185">Reference proteome</keyword>
<sequence length="197" mass="23259">MNNDFSDHELWEGVVSDNSRAFALLYDRYWKKLYTTARYYLKDEAAAEEITHDVFVSLWEKRKSSKIENFQHYIQATARYHVYKYLKAAKINCVEYLDQFAELNTPVVYNFAPEKLVYENMEGQLAQLLKDLPRRCQEIFWLSRINQLSNQEIADRLHISKRTVENQITLALKVLRIAYPQFLLAAAIGDFILHSPL</sequence>
<name>A0A1H7UXG4_9BACT</name>
<dbReference type="NCBIfam" id="TIGR02937">
    <property type="entry name" value="sigma70-ECF"/>
    <property type="match status" value="1"/>
</dbReference>
<keyword evidence="3" id="KW-0731">Sigma factor</keyword>
<gene>
    <name evidence="7" type="ORF">SAMN04488505_103137</name>
</gene>
<evidence type="ECO:0000256" key="2">
    <source>
        <dbReference type="ARBA" id="ARBA00023015"/>
    </source>
</evidence>
<dbReference type="OrthoDB" id="665981at2"/>
<keyword evidence="2" id="KW-0805">Transcription regulation</keyword>
<evidence type="ECO:0000259" key="6">
    <source>
        <dbReference type="Pfam" id="PF08281"/>
    </source>
</evidence>
<organism evidence="7 8">
    <name type="scientific">Chitinophaga rupis</name>
    <dbReference type="NCBI Taxonomy" id="573321"/>
    <lineage>
        <taxon>Bacteria</taxon>
        <taxon>Pseudomonadati</taxon>
        <taxon>Bacteroidota</taxon>
        <taxon>Chitinophagia</taxon>
        <taxon>Chitinophagales</taxon>
        <taxon>Chitinophagaceae</taxon>
        <taxon>Chitinophaga</taxon>
    </lineage>
</organism>
<comment type="similarity">
    <text evidence="1">Belongs to the sigma-70 factor family. ECF subfamily.</text>
</comment>
<dbReference type="Gene3D" id="1.10.1740.10">
    <property type="match status" value="1"/>
</dbReference>
<evidence type="ECO:0000313" key="7">
    <source>
        <dbReference type="EMBL" id="SEM01496.1"/>
    </source>
</evidence>
<dbReference type="SUPFAM" id="SSF88659">
    <property type="entry name" value="Sigma3 and sigma4 domains of RNA polymerase sigma factors"/>
    <property type="match status" value="1"/>
</dbReference>
<dbReference type="InterPro" id="IPR013324">
    <property type="entry name" value="RNA_pol_sigma_r3/r4-like"/>
</dbReference>
<dbReference type="GO" id="GO:0016987">
    <property type="term" value="F:sigma factor activity"/>
    <property type="evidence" value="ECO:0007669"/>
    <property type="project" value="UniProtKB-KW"/>
</dbReference>
<dbReference type="SUPFAM" id="SSF88946">
    <property type="entry name" value="Sigma2 domain of RNA polymerase sigma factors"/>
    <property type="match status" value="1"/>
</dbReference>
<dbReference type="PANTHER" id="PTHR43133">
    <property type="entry name" value="RNA POLYMERASE ECF-TYPE SIGMA FACTO"/>
    <property type="match status" value="1"/>
</dbReference>
<evidence type="ECO:0000256" key="3">
    <source>
        <dbReference type="ARBA" id="ARBA00023082"/>
    </source>
</evidence>
<evidence type="ECO:0000313" key="8">
    <source>
        <dbReference type="Proteomes" id="UP000198984"/>
    </source>
</evidence>
<dbReference type="InterPro" id="IPR014327">
    <property type="entry name" value="RNA_pol_sigma70_bacteroid"/>
</dbReference>
<dbReference type="GO" id="GO:0006352">
    <property type="term" value="P:DNA-templated transcription initiation"/>
    <property type="evidence" value="ECO:0007669"/>
    <property type="project" value="InterPro"/>
</dbReference>